<comment type="cofactor">
    <cofactor evidence="1">
        <name>Zn(2+)</name>
        <dbReference type="ChEBI" id="CHEBI:29105"/>
    </cofactor>
</comment>
<dbReference type="Gene3D" id="3.40.630.10">
    <property type="entry name" value="Zn peptidases"/>
    <property type="match status" value="1"/>
</dbReference>
<feature type="region of interest" description="Disordered" evidence="2">
    <location>
        <begin position="78"/>
        <end position="114"/>
    </location>
</feature>
<organism evidence="3 4">
    <name type="scientific">Stentor coeruleus</name>
    <dbReference type="NCBI Taxonomy" id="5963"/>
    <lineage>
        <taxon>Eukaryota</taxon>
        <taxon>Sar</taxon>
        <taxon>Alveolata</taxon>
        <taxon>Ciliophora</taxon>
        <taxon>Postciliodesmatophora</taxon>
        <taxon>Heterotrichea</taxon>
        <taxon>Heterotrichida</taxon>
        <taxon>Stentoridae</taxon>
        <taxon>Stentor</taxon>
    </lineage>
</organism>
<protein>
    <submittedName>
        <fullName evidence="3">Uncharacterized protein</fullName>
    </submittedName>
</protein>
<proteinExistence type="predicted"/>
<reference evidence="3 4" key="1">
    <citation type="submission" date="2016-11" db="EMBL/GenBank/DDBJ databases">
        <title>The macronuclear genome of Stentor coeruleus: a giant cell with tiny introns.</title>
        <authorList>
            <person name="Slabodnick M."/>
            <person name="Ruby J.G."/>
            <person name="Reiff S.B."/>
            <person name="Swart E.C."/>
            <person name="Gosai S."/>
            <person name="Prabakaran S."/>
            <person name="Witkowska E."/>
            <person name="Larue G.E."/>
            <person name="Fisher S."/>
            <person name="Freeman R.M."/>
            <person name="Gunawardena J."/>
            <person name="Chu W."/>
            <person name="Stover N.A."/>
            <person name="Gregory B.D."/>
            <person name="Nowacki M."/>
            <person name="Derisi J."/>
            <person name="Roy S.W."/>
            <person name="Marshall W.F."/>
            <person name="Sood P."/>
        </authorList>
    </citation>
    <scope>NUCLEOTIDE SEQUENCE [LARGE SCALE GENOMIC DNA]</scope>
    <source>
        <strain evidence="3">WM001</strain>
    </source>
</reference>
<evidence type="ECO:0000313" key="3">
    <source>
        <dbReference type="EMBL" id="OMJ67175.1"/>
    </source>
</evidence>
<keyword evidence="4" id="KW-1185">Reference proteome</keyword>
<evidence type="ECO:0000256" key="2">
    <source>
        <dbReference type="SAM" id="MobiDB-lite"/>
    </source>
</evidence>
<sequence>MYKAKEATARIVMFREFGITNSYTIETSFFGSEEQKIFEINDWEGVGSDLAKTCLSMISSFVIQSTLKPALEWLRNRKKSLRSPRPKSKRSKVPDISPQQKTRNPSEGHSDRSIKSALIKKQKRIKSCKLKTPVKDKPSLIKSDDIEASLLPNGNSLTQRFLIPSKDLESKIEGVVKREIWCTSRHSSAEHPRNDKKLPLIRQV</sequence>
<dbReference type="AlphaFoldDB" id="A0A1R2ARV2"/>
<evidence type="ECO:0000313" key="4">
    <source>
        <dbReference type="Proteomes" id="UP000187209"/>
    </source>
</evidence>
<dbReference type="PANTHER" id="PTHR12756">
    <property type="entry name" value="CYTOSOLIC CARBOXYPEPTIDASE"/>
    <property type="match status" value="1"/>
</dbReference>
<name>A0A1R2ARV2_9CILI</name>
<feature type="compositionally biased region" description="Basic and acidic residues" evidence="2">
    <location>
        <begin position="104"/>
        <end position="114"/>
    </location>
</feature>
<dbReference type="OrthoDB" id="10253041at2759"/>
<dbReference type="InterPro" id="IPR050821">
    <property type="entry name" value="Cytosolic_carboxypeptidase"/>
</dbReference>
<gene>
    <name evidence="3" type="ORF">SteCoe_35740</name>
</gene>
<evidence type="ECO:0000256" key="1">
    <source>
        <dbReference type="ARBA" id="ARBA00001947"/>
    </source>
</evidence>
<feature type="compositionally biased region" description="Basic residues" evidence="2">
    <location>
        <begin position="78"/>
        <end position="91"/>
    </location>
</feature>
<dbReference type="PANTHER" id="PTHR12756:SF11">
    <property type="entry name" value="CYTOSOLIC CARBOXYPEPTIDASE 1"/>
    <property type="match status" value="1"/>
</dbReference>
<dbReference type="EMBL" id="MPUH01001551">
    <property type="protein sequence ID" value="OMJ67175.1"/>
    <property type="molecule type" value="Genomic_DNA"/>
</dbReference>
<accession>A0A1R2ARV2</accession>
<comment type="caution">
    <text evidence="3">The sequence shown here is derived from an EMBL/GenBank/DDBJ whole genome shotgun (WGS) entry which is preliminary data.</text>
</comment>
<dbReference type="Proteomes" id="UP000187209">
    <property type="component" value="Unassembled WGS sequence"/>
</dbReference>